<gene>
    <name evidence="2" type="ORF">DVH02_18640</name>
</gene>
<keyword evidence="1" id="KW-0812">Transmembrane</keyword>
<evidence type="ECO:0000313" key="3">
    <source>
        <dbReference type="Proteomes" id="UP000253741"/>
    </source>
</evidence>
<sequence>MTVLPQLLNDVASLTVTAGLLYGGVVAVVALTSVLAPSPERRRDARSTLNILVRKRRSG</sequence>
<proteinExistence type="predicted"/>
<reference evidence="2 3" key="1">
    <citation type="submission" date="2018-07" db="EMBL/GenBank/DDBJ databases">
        <title>Streptomyces species from bats.</title>
        <authorList>
            <person name="Dunlap C."/>
        </authorList>
    </citation>
    <scope>NUCLEOTIDE SEQUENCE [LARGE SCALE GENOMIC DNA]</scope>
    <source>
        <strain evidence="2 3">AC230</strain>
    </source>
</reference>
<feature type="transmembrane region" description="Helical" evidence="1">
    <location>
        <begin position="12"/>
        <end position="36"/>
    </location>
</feature>
<protein>
    <submittedName>
        <fullName evidence="2">Uncharacterized protein</fullName>
    </submittedName>
</protein>
<dbReference type="EMBL" id="QQNA01000145">
    <property type="protein sequence ID" value="RDG36633.1"/>
    <property type="molecule type" value="Genomic_DNA"/>
</dbReference>
<comment type="caution">
    <text evidence="2">The sequence shown here is derived from an EMBL/GenBank/DDBJ whole genome shotgun (WGS) entry which is preliminary data.</text>
</comment>
<dbReference type="AlphaFoldDB" id="A0A370BA08"/>
<keyword evidence="3" id="KW-1185">Reference proteome</keyword>
<dbReference type="Proteomes" id="UP000253741">
    <property type="component" value="Unassembled WGS sequence"/>
</dbReference>
<keyword evidence="1" id="KW-0472">Membrane</keyword>
<evidence type="ECO:0000256" key="1">
    <source>
        <dbReference type="SAM" id="Phobius"/>
    </source>
</evidence>
<organism evidence="2 3">
    <name type="scientific">Streptomyces corynorhini</name>
    <dbReference type="NCBI Taxonomy" id="2282652"/>
    <lineage>
        <taxon>Bacteria</taxon>
        <taxon>Bacillati</taxon>
        <taxon>Actinomycetota</taxon>
        <taxon>Actinomycetes</taxon>
        <taxon>Kitasatosporales</taxon>
        <taxon>Streptomycetaceae</taxon>
        <taxon>Streptomyces</taxon>
    </lineage>
</organism>
<dbReference type="RefSeq" id="WP_114624952.1">
    <property type="nucleotide sequence ID" value="NZ_QQNA01000145.1"/>
</dbReference>
<accession>A0A370BA08</accession>
<name>A0A370BA08_9ACTN</name>
<evidence type="ECO:0000313" key="2">
    <source>
        <dbReference type="EMBL" id="RDG36633.1"/>
    </source>
</evidence>
<keyword evidence="1" id="KW-1133">Transmembrane helix</keyword>